<dbReference type="FunFam" id="3.30.300.30:FF:000005">
    <property type="entry name" value="Acyl-coenzyme A synthetase ACSM5, mitochondrial"/>
    <property type="match status" value="1"/>
</dbReference>
<comment type="similarity">
    <text evidence="1">Belongs to the ATP-dependent AMP-binding enzyme family.</text>
</comment>
<dbReference type="InterPro" id="IPR025110">
    <property type="entry name" value="AMP-bd_C"/>
</dbReference>
<dbReference type="Pfam" id="PF00501">
    <property type="entry name" value="AMP-binding"/>
    <property type="match status" value="1"/>
</dbReference>
<dbReference type="PANTHER" id="PTHR43352">
    <property type="entry name" value="ACETYL-COA SYNTHETASE"/>
    <property type="match status" value="1"/>
</dbReference>
<comment type="caution">
    <text evidence="8">The sequence shown here is derived from an EMBL/GenBank/DDBJ whole genome shotgun (WGS) entry which is preliminary data.</text>
</comment>
<feature type="transmembrane region" description="Helical" evidence="5">
    <location>
        <begin position="99"/>
        <end position="122"/>
    </location>
</feature>
<protein>
    <submittedName>
        <fullName evidence="8">AMP-binding protein</fullName>
    </submittedName>
</protein>
<keyword evidence="4" id="KW-0067">ATP-binding</keyword>
<keyword evidence="5" id="KW-0472">Membrane</keyword>
<dbReference type="InterPro" id="IPR020845">
    <property type="entry name" value="AMP-binding_CS"/>
</dbReference>
<dbReference type="GO" id="GO:0044550">
    <property type="term" value="P:secondary metabolite biosynthetic process"/>
    <property type="evidence" value="ECO:0007669"/>
    <property type="project" value="TreeGrafter"/>
</dbReference>
<dbReference type="EMBL" id="JACCKX010000001">
    <property type="protein sequence ID" value="NZA01573.1"/>
    <property type="molecule type" value="Genomic_DNA"/>
</dbReference>
<dbReference type="RefSeq" id="WP_180550033.1">
    <property type="nucleotide sequence ID" value="NZ_JACCKX010000001.1"/>
</dbReference>
<evidence type="ECO:0000256" key="4">
    <source>
        <dbReference type="ARBA" id="ARBA00022840"/>
    </source>
</evidence>
<dbReference type="InterPro" id="IPR000873">
    <property type="entry name" value="AMP-dep_synth/lig_dom"/>
</dbReference>
<keyword evidence="3" id="KW-0547">Nucleotide-binding</keyword>
<sequence length="538" mass="58670">MTRSAQTDRFVHDRLPPRAPELRHDLPELQFPDQVNLVERLLDGAAAKGWADRPLLRSPQVTFTYAEVRERVDRIANHLMHGLKLEPGNRVLLRGGNSIGMALSWLAVVKAGLIAVATMPLFRAAELSKVIDKAQPVAAICDARLLPELEQAQRAHPDVLQHVLRFNAPDDPQDLGALAARQPPRFTACPTAADDIALLAFTSGTTGAPKAVVHTHRDVLAACECWPRHVLKPTPDDVVTGSPPLAFTFGLGGLLLFPMWAGASIFYPDGPYNPESMVRQMRAHGVTTCYTAPTFYRQMAPHAQAIGIPSLRTCVSAGEALPDATRQLWKQATGIEMLDGIGATEMFHIFISSAGAAVRAGAIGKVVPGYQAKVVDGEGHEVPRGTMGQLAVIGPTGCRYMDDERQARYVPDGWNRPGDAFVQDADDYFHYQARDDDMIITAGYNVGGPEVEDCLLTHPAVAECGVIGKPDEARGMLIKAFVVLKPGHAGDAAMVKALQEHVKQTIAPYKYPREIEFMTALPRTETGKLQRFRLRQNT</sequence>
<keyword evidence="2" id="KW-0436">Ligase</keyword>
<name>A0A853ILL5_9BURK</name>
<evidence type="ECO:0000256" key="5">
    <source>
        <dbReference type="SAM" id="Phobius"/>
    </source>
</evidence>
<keyword evidence="5" id="KW-1133">Transmembrane helix</keyword>
<dbReference type="InterPro" id="IPR042099">
    <property type="entry name" value="ANL_N_sf"/>
</dbReference>
<evidence type="ECO:0000256" key="2">
    <source>
        <dbReference type="ARBA" id="ARBA00022598"/>
    </source>
</evidence>
<dbReference type="InterPro" id="IPR045851">
    <property type="entry name" value="AMP-bd_C_sf"/>
</dbReference>
<proteinExistence type="inferred from homology"/>
<dbReference type="Proteomes" id="UP000589716">
    <property type="component" value="Unassembled WGS sequence"/>
</dbReference>
<dbReference type="GO" id="GO:0005524">
    <property type="term" value="F:ATP binding"/>
    <property type="evidence" value="ECO:0007669"/>
    <property type="project" value="UniProtKB-KW"/>
</dbReference>
<dbReference type="GO" id="GO:0016878">
    <property type="term" value="F:acid-thiol ligase activity"/>
    <property type="evidence" value="ECO:0007669"/>
    <property type="project" value="UniProtKB-ARBA"/>
</dbReference>
<dbReference type="AlphaFoldDB" id="A0A853ILL5"/>
<dbReference type="Pfam" id="PF13193">
    <property type="entry name" value="AMP-binding_C"/>
    <property type="match status" value="1"/>
</dbReference>
<organism evidence="8 9">
    <name type="scientific">Ottowia beijingensis</name>
    <dbReference type="NCBI Taxonomy" id="1207057"/>
    <lineage>
        <taxon>Bacteria</taxon>
        <taxon>Pseudomonadati</taxon>
        <taxon>Pseudomonadota</taxon>
        <taxon>Betaproteobacteria</taxon>
        <taxon>Burkholderiales</taxon>
        <taxon>Comamonadaceae</taxon>
        <taxon>Ottowia</taxon>
    </lineage>
</organism>
<keyword evidence="9" id="KW-1185">Reference proteome</keyword>
<feature type="domain" description="AMP-dependent synthetase/ligase" evidence="6">
    <location>
        <begin position="46"/>
        <end position="396"/>
    </location>
</feature>
<evidence type="ECO:0000256" key="1">
    <source>
        <dbReference type="ARBA" id="ARBA00006432"/>
    </source>
</evidence>
<evidence type="ECO:0000259" key="7">
    <source>
        <dbReference type="Pfam" id="PF13193"/>
    </source>
</evidence>
<dbReference type="SUPFAM" id="SSF56801">
    <property type="entry name" value="Acetyl-CoA synthetase-like"/>
    <property type="match status" value="1"/>
</dbReference>
<dbReference type="GO" id="GO:0016405">
    <property type="term" value="F:CoA-ligase activity"/>
    <property type="evidence" value="ECO:0007669"/>
    <property type="project" value="UniProtKB-ARBA"/>
</dbReference>
<reference evidence="8 9" key="1">
    <citation type="submission" date="2020-07" db="EMBL/GenBank/DDBJ databases">
        <authorList>
            <person name="Maaloum M."/>
        </authorList>
    </citation>
    <scope>NUCLEOTIDE SEQUENCE [LARGE SCALE GENOMIC DNA]</scope>
    <source>
        <strain evidence="8 9">GCS-AN-3</strain>
    </source>
</reference>
<accession>A0A853ILL5</accession>
<evidence type="ECO:0000313" key="8">
    <source>
        <dbReference type="EMBL" id="NZA01573.1"/>
    </source>
</evidence>
<gene>
    <name evidence="8" type="ORF">H0I39_07000</name>
</gene>
<feature type="domain" description="AMP-binding enzyme C-terminal" evidence="7">
    <location>
        <begin position="450"/>
        <end position="528"/>
    </location>
</feature>
<keyword evidence="5" id="KW-0812">Transmembrane</keyword>
<dbReference type="PROSITE" id="PS00455">
    <property type="entry name" value="AMP_BINDING"/>
    <property type="match status" value="1"/>
</dbReference>
<evidence type="ECO:0000259" key="6">
    <source>
        <dbReference type="Pfam" id="PF00501"/>
    </source>
</evidence>
<dbReference type="Gene3D" id="3.40.50.12780">
    <property type="entry name" value="N-terminal domain of ligase-like"/>
    <property type="match status" value="1"/>
</dbReference>
<dbReference type="Gene3D" id="3.30.300.30">
    <property type="match status" value="1"/>
</dbReference>
<dbReference type="PANTHER" id="PTHR43352:SF1">
    <property type="entry name" value="ANTHRANILATE--COA LIGASE"/>
    <property type="match status" value="1"/>
</dbReference>
<evidence type="ECO:0000256" key="3">
    <source>
        <dbReference type="ARBA" id="ARBA00022741"/>
    </source>
</evidence>
<evidence type="ECO:0000313" key="9">
    <source>
        <dbReference type="Proteomes" id="UP000589716"/>
    </source>
</evidence>